<reference evidence="2 3" key="1">
    <citation type="journal article" date="2014" name="Genome Announc.">
        <title>Genome Sequence and Methylome of Soil Bacterium Gemmatirosa kalamazoonensis KBS708T, a Member of the Rarely Cultivated Gemmatimonadetes Phylum.</title>
        <authorList>
            <person name="Debruyn J.M."/>
            <person name="Radosevich M."/>
            <person name="Wommack K.E."/>
            <person name="Polson S.W."/>
            <person name="Hauser L.J."/>
            <person name="Fawaz M.N."/>
            <person name="Korlach J."/>
            <person name="Tsai Y.C."/>
        </authorList>
    </citation>
    <scope>NUCLEOTIDE SEQUENCE [LARGE SCALE GENOMIC DNA]</scope>
    <source>
        <strain evidence="2 3">KBS708</strain>
        <plasmid evidence="3">Plasmid 2</plasmid>
    </source>
</reference>
<evidence type="ECO:0000313" key="2">
    <source>
        <dbReference type="EMBL" id="AHG93680.1"/>
    </source>
</evidence>
<name>W0RTS2_9BACT</name>
<dbReference type="EMBL" id="CP007130">
    <property type="protein sequence ID" value="AHG93680.1"/>
    <property type="molecule type" value="Genomic_DNA"/>
</dbReference>
<keyword evidence="3" id="KW-1185">Reference proteome</keyword>
<proteinExistence type="predicted"/>
<dbReference type="RefSeq" id="WP_025414974.1">
    <property type="nucleotide sequence ID" value="NZ_CP007130.1"/>
</dbReference>
<geneLocation type="plasmid" evidence="2 3">
    <name>2</name>
</geneLocation>
<dbReference type="KEGG" id="gba:J421_6145"/>
<protein>
    <submittedName>
        <fullName evidence="2">Uncharacterized protein</fullName>
    </submittedName>
</protein>
<feature type="region of interest" description="Disordered" evidence="1">
    <location>
        <begin position="1"/>
        <end position="86"/>
    </location>
</feature>
<keyword evidence="2" id="KW-0614">Plasmid</keyword>
<gene>
    <name evidence="2" type="ORF">J421_6145</name>
</gene>
<dbReference type="AlphaFoldDB" id="W0RTS2"/>
<dbReference type="Proteomes" id="UP000019151">
    <property type="component" value="Plasmid 2"/>
</dbReference>
<dbReference type="HOGENOM" id="CLU_2142299_0_0_0"/>
<sequence>MSTHRAQRAVGWRALVEQESERERDELRASSHGGPETAPAVERTGDDAVVAVGAIAPAPSSAGDGRAELARWEDEGGPVDPRPPVRPVNAVVRDLVRACLIPRVVVPSGLLP</sequence>
<accession>W0RTS2</accession>
<feature type="compositionally biased region" description="Basic and acidic residues" evidence="1">
    <location>
        <begin position="19"/>
        <end position="29"/>
    </location>
</feature>
<feature type="compositionally biased region" description="Low complexity" evidence="1">
    <location>
        <begin position="47"/>
        <end position="64"/>
    </location>
</feature>
<evidence type="ECO:0000256" key="1">
    <source>
        <dbReference type="SAM" id="MobiDB-lite"/>
    </source>
</evidence>
<dbReference type="InParanoid" id="W0RTS2"/>
<organism evidence="2 3">
    <name type="scientific">Gemmatirosa kalamazoonensis</name>
    <dbReference type="NCBI Taxonomy" id="861299"/>
    <lineage>
        <taxon>Bacteria</taxon>
        <taxon>Pseudomonadati</taxon>
        <taxon>Gemmatimonadota</taxon>
        <taxon>Gemmatimonadia</taxon>
        <taxon>Gemmatimonadales</taxon>
        <taxon>Gemmatimonadaceae</taxon>
        <taxon>Gemmatirosa</taxon>
    </lineage>
</organism>
<evidence type="ECO:0000313" key="3">
    <source>
        <dbReference type="Proteomes" id="UP000019151"/>
    </source>
</evidence>
<feature type="compositionally biased region" description="Basic and acidic residues" evidence="1">
    <location>
        <begin position="65"/>
        <end position="74"/>
    </location>
</feature>